<sequence>MLVSRQAQARSTRAPTIAPRGIDQRFPGRDSIQPSKKGLARVAAPSDHAFATSFSTSDKRGGPGIGSLKVLIRAAGLLDGIPDDDNRGP</sequence>
<feature type="region of interest" description="Disordered" evidence="1">
    <location>
        <begin position="1"/>
        <end position="38"/>
    </location>
</feature>
<gene>
    <name evidence="2" type="ORF">S40285_10176</name>
</gene>
<dbReference type="InParanoid" id="A0A084QI31"/>
<dbReference type="Proteomes" id="UP000028524">
    <property type="component" value="Unassembled WGS sequence"/>
</dbReference>
<feature type="compositionally biased region" description="Polar residues" evidence="1">
    <location>
        <begin position="1"/>
        <end position="14"/>
    </location>
</feature>
<name>A0A084QI31_STAC4</name>
<accession>A0A084QI31</accession>
<protein>
    <submittedName>
        <fullName evidence="2">Uncharacterized protein</fullName>
    </submittedName>
</protein>
<reference evidence="2 3" key="1">
    <citation type="journal article" date="2014" name="BMC Genomics">
        <title>Comparative genome sequencing reveals chemotype-specific gene clusters in the toxigenic black mold Stachybotrys.</title>
        <authorList>
            <person name="Semeiks J."/>
            <person name="Borek D."/>
            <person name="Otwinowski Z."/>
            <person name="Grishin N.V."/>
        </authorList>
    </citation>
    <scope>NUCLEOTIDE SEQUENCE [LARGE SCALE GENOMIC DNA]</scope>
    <source>
        <strain evidence="2 3">IBT 40285</strain>
    </source>
</reference>
<dbReference type="AlphaFoldDB" id="A0A084QI31"/>
<proteinExistence type="predicted"/>
<evidence type="ECO:0000313" key="2">
    <source>
        <dbReference type="EMBL" id="KFA63616.1"/>
    </source>
</evidence>
<dbReference type="EMBL" id="KL660735">
    <property type="protein sequence ID" value="KFA63616.1"/>
    <property type="molecule type" value="Genomic_DNA"/>
</dbReference>
<dbReference type="HOGENOM" id="CLU_2456244_0_0_1"/>
<evidence type="ECO:0000313" key="3">
    <source>
        <dbReference type="Proteomes" id="UP000028524"/>
    </source>
</evidence>
<dbReference type="OrthoDB" id="10319208at2759"/>
<evidence type="ECO:0000256" key="1">
    <source>
        <dbReference type="SAM" id="MobiDB-lite"/>
    </source>
</evidence>
<organism evidence="2 3">
    <name type="scientific">Stachybotrys chlorohalonatus (strain IBT 40285)</name>
    <dbReference type="NCBI Taxonomy" id="1283841"/>
    <lineage>
        <taxon>Eukaryota</taxon>
        <taxon>Fungi</taxon>
        <taxon>Dikarya</taxon>
        <taxon>Ascomycota</taxon>
        <taxon>Pezizomycotina</taxon>
        <taxon>Sordariomycetes</taxon>
        <taxon>Hypocreomycetidae</taxon>
        <taxon>Hypocreales</taxon>
        <taxon>Stachybotryaceae</taxon>
        <taxon>Stachybotrys</taxon>
    </lineage>
</organism>
<keyword evidence="3" id="KW-1185">Reference proteome</keyword>